<dbReference type="EMBL" id="MBDL01000003">
    <property type="protein sequence ID" value="ODA14121.1"/>
    <property type="molecule type" value="Genomic_DNA"/>
</dbReference>
<comment type="caution">
    <text evidence="2">The sequence shown here is derived from an EMBL/GenBank/DDBJ whole genome shotgun (WGS) entry which is preliminary data.</text>
</comment>
<evidence type="ECO:0000313" key="3">
    <source>
        <dbReference type="Proteomes" id="UP000186553"/>
    </source>
</evidence>
<keyword evidence="3" id="KW-1185">Reference proteome</keyword>
<dbReference type="SUPFAM" id="SSF55811">
    <property type="entry name" value="Nudix"/>
    <property type="match status" value="1"/>
</dbReference>
<proteinExistence type="predicted"/>
<evidence type="ECO:0000313" key="2">
    <source>
        <dbReference type="EMBL" id="ODA14121.1"/>
    </source>
</evidence>
<dbReference type="PROSITE" id="PS51462">
    <property type="entry name" value="NUDIX"/>
    <property type="match status" value="1"/>
</dbReference>
<sequence length="144" mass="16657">MGNIRAKAVCLFRQDDRVLLMQSFDPAKNEHYLMPIGGGIEFGELAIDAIQREVMEEIQQPICNLQRLHILENIFTFDAQQGHEIVFIYSADFVQTDIYQMEQIRGVETSGLIYFATWYSQIQLESLAYPVYPKGIEPFLFQSI</sequence>
<name>A0A1C3CZD0_9GAMM</name>
<dbReference type="InterPro" id="IPR015797">
    <property type="entry name" value="NUDIX_hydrolase-like_dom_sf"/>
</dbReference>
<dbReference type="GO" id="GO:0003824">
    <property type="term" value="F:catalytic activity"/>
    <property type="evidence" value="ECO:0007669"/>
    <property type="project" value="UniProtKB-ARBA"/>
</dbReference>
<reference evidence="2 3" key="1">
    <citation type="submission" date="2016-07" db="EMBL/GenBank/DDBJ databases">
        <title>Acinetobacter sp. ANC 4603.</title>
        <authorList>
            <person name="Radolfova-Krizova L."/>
            <person name="Nemec A."/>
        </authorList>
    </citation>
    <scope>NUCLEOTIDE SEQUENCE [LARGE SCALE GENOMIC DNA]</scope>
    <source>
        <strain evidence="2 3">ANC 4603</strain>
    </source>
</reference>
<accession>A0A1C3CZD0</accession>
<organism evidence="2 3">
    <name type="scientific">Acinetobacter celticus</name>
    <dbReference type="NCBI Taxonomy" id="1891224"/>
    <lineage>
        <taxon>Bacteria</taxon>
        <taxon>Pseudomonadati</taxon>
        <taxon>Pseudomonadota</taxon>
        <taxon>Gammaproteobacteria</taxon>
        <taxon>Moraxellales</taxon>
        <taxon>Moraxellaceae</taxon>
        <taxon>Acinetobacter</taxon>
    </lineage>
</organism>
<feature type="domain" description="Nudix hydrolase" evidence="1">
    <location>
        <begin position="2"/>
        <end position="137"/>
    </location>
</feature>
<evidence type="ECO:0000259" key="1">
    <source>
        <dbReference type="PROSITE" id="PS51462"/>
    </source>
</evidence>
<dbReference type="Pfam" id="PF00293">
    <property type="entry name" value="NUDIX"/>
    <property type="match status" value="1"/>
</dbReference>
<dbReference type="RefSeq" id="WP_068886045.1">
    <property type="nucleotide sequence ID" value="NZ_CBCRUU010000013.1"/>
</dbReference>
<dbReference type="Gene3D" id="3.90.79.10">
    <property type="entry name" value="Nucleoside Triphosphate Pyrophosphohydrolase"/>
    <property type="match status" value="1"/>
</dbReference>
<protein>
    <recommendedName>
        <fullName evidence="1">Nudix hydrolase domain-containing protein</fullName>
    </recommendedName>
</protein>
<dbReference type="CDD" id="cd04688">
    <property type="entry name" value="NUDIX_Hydrolase"/>
    <property type="match status" value="1"/>
</dbReference>
<dbReference type="OrthoDB" id="7376250at2"/>
<dbReference type="AlphaFoldDB" id="A0A1C3CZD0"/>
<dbReference type="STRING" id="1891224.BBP83_14195"/>
<dbReference type="Proteomes" id="UP000186553">
    <property type="component" value="Unassembled WGS sequence"/>
</dbReference>
<dbReference type="InterPro" id="IPR000086">
    <property type="entry name" value="NUDIX_hydrolase_dom"/>
</dbReference>
<gene>
    <name evidence="2" type="ORF">BBP83_14195</name>
</gene>